<dbReference type="PROSITE" id="PS51658">
    <property type="entry name" value="BFN"/>
    <property type="match status" value="1"/>
</dbReference>
<dbReference type="Gene3D" id="3.10.690.10">
    <property type="entry name" value="Bifunctional nuclease domain"/>
    <property type="match status" value="1"/>
</dbReference>
<protein>
    <submittedName>
        <fullName evidence="2">Bifunctional nuclease family protein</fullName>
    </submittedName>
</protein>
<accession>A0A7M3MH29</accession>
<reference evidence="2 3" key="1">
    <citation type="submission" date="2018-06" db="EMBL/GenBank/DDBJ databases">
        <title>Complete genome of Desulfovibrio indonesiensis P37SLT.</title>
        <authorList>
            <person name="Crispim J.S."/>
            <person name="Vidigal P.M.P."/>
            <person name="Silva L.C.F."/>
            <person name="Laguardia C.N."/>
            <person name="Araujo L.C."/>
            <person name="Dias R.S."/>
            <person name="Sousa M.P."/>
            <person name="Paula S.O."/>
            <person name="Silva C."/>
        </authorList>
    </citation>
    <scope>NUCLEOTIDE SEQUENCE [LARGE SCALE GENOMIC DNA]</scope>
    <source>
        <strain evidence="2 3">P37SLT</strain>
    </source>
</reference>
<dbReference type="GO" id="GO:0004518">
    <property type="term" value="F:nuclease activity"/>
    <property type="evidence" value="ECO:0007669"/>
    <property type="project" value="InterPro"/>
</dbReference>
<keyword evidence="3" id="KW-1185">Reference proteome</keyword>
<feature type="domain" description="BFN" evidence="1">
    <location>
        <begin position="1"/>
        <end position="132"/>
    </location>
</feature>
<dbReference type="Proteomes" id="UP000448292">
    <property type="component" value="Unassembled WGS sequence"/>
</dbReference>
<dbReference type="Pfam" id="PF02577">
    <property type="entry name" value="BFN_dom"/>
    <property type="match status" value="1"/>
</dbReference>
<dbReference type="InterPro" id="IPR003729">
    <property type="entry name" value="Bi_nuclease_dom"/>
</dbReference>
<dbReference type="SUPFAM" id="SSF103256">
    <property type="entry name" value="Hypothetical protein TM0160"/>
    <property type="match status" value="1"/>
</dbReference>
<name>A0A7M3MH29_9BACT</name>
<dbReference type="RefSeq" id="WP_144302064.1">
    <property type="nucleotide sequence ID" value="NZ_QMIE01000003.1"/>
</dbReference>
<dbReference type="PANTHER" id="PTHR15160:SF1">
    <property type="entry name" value="VON HIPPEL-LINDAU DISEASE TUMOR SUPPRESSOR"/>
    <property type="match status" value="1"/>
</dbReference>
<comment type="caution">
    <text evidence="2">The sequence shown here is derived from an EMBL/GenBank/DDBJ whole genome shotgun (WGS) entry which is preliminary data.</text>
</comment>
<proteinExistence type="predicted"/>
<evidence type="ECO:0000313" key="3">
    <source>
        <dbReference type="Proteomes" id="UP000448292"/>
    </source>
</evidence>
<dbReference type="EMBL" id="QMIE01000003">
    <property type="protein sequence ID" value="TVM18797.1"/>
    <property type="molecule type" value="Genomic_DNA"/>
</dbReference>
<dbReference type="OrthoDB" id="9788698at2"/>
<dbReference type="AlphaFoldDB" id="A0A7M3MH29"/>
<organism evidence="2 3">
    <name type="scientific">Oceanidesulfovibrio indonesiensis</name>
    <dbReference type="NCBI Taxonomy" id="54767"/>
    <lineage>
        <taxon>Bacteria</taxon>
        <taxon>Pseudomonadati</taxon>
        <taxon>Thermodesulfobacteriota</taxon>
        <taxon>Desulfovibrionia</taxon>
        <taxon>Desulfovibrionales</taxon>
        <taxon>Desulfovibrionaceae</taxon>
        <taxon>Oceanidesulfovibrio</taxon>
    </lineage>
</organism>
<evidence type="ECO:0000259" key="1">
    <source>
        <dbReference type="PROSITE" id="PS51658"/>
    </source>
</evidence>
<dbReference type="InterPro" id="IPR036104">
    <property type="entry name" value="BFN_sf"/>
</dbReference>
<dbReference type="PANTHER" id="PTHR15160">
    <property type="entry name" value="VON HIPPEL-LINDAU PROTEIN"/>
    <property type="match status" value="1"/>
</dbReference>
<gene>
    <name evidence="2" type="ORF">DPQ33_04825</name>
</gene>
<evidence type="ECO:0000313" key="2">
    <source>
        <dbReference type="EMBL" id="TVM18797.1"/>
    </source>
</evidence>
<sequence length="164" mass="17742">MVEMKVFGLALDEDSQVPVLVLKDLEEKTALPIWIGAMEAMAISLALNGVKLPRPMTHDLLLSAFESLGGKVLSVNVVSLKDGTFYAEIEVDQGGSVRKIDCRPSDGIALALRASAPISVAEDVLEQASTDSLGEGKPVLQTEDAKEWNELLEKLNVDDSKYKM</sequence>